<comment type="caution">
    <text evidence="2">The sequence shown here is derived from an EMBL/GenBank/DDBJ whole genome shotgun (WGS) entry which is preliminary data.</text>
</comment>
<keyword evidence="1" id="KW-0812">Transmembrane</keyword>
<evidence type="ECO:0000313" key="2">
    <source>
        <dbReference type="EMBL" id="CAF3339740.1"/>
    </source>
</evidence>
<dbReference type="EMBL" id="CAJNYD010001473">
    <property type="protein sequence ID" value="CAF3339740.1"/>
    <property type="molecule type" value="Genomic_DNA"/>
</dbReference>
<dbReference type="Proteomes" id="UP000663833">
    <property type="component" value="Unassembled WGS sequence"/>
</dbReference>
<proteinExistence type="predicted"/>
<dbReference type="AlphaFoldDB" id="A0A817UZA6"/>
<name>A0A817UZA6_9BILA</name>
<protein>
    <submittedName>
        <fullName evidence="2">Uncharacterized protein</fullName>
    </submittedName>
</protein>
<gene>
    <name evidence="2" type="ORF">LUA448_LOCUS12036</name>
</gene>
<accession>A0A817UZA6</accession>
<feature type="non-terminal residue" evidence="2">
    <location>
        <position position="1"/>
    </location>
</feature>
<feature type="transmembrane region" description="Helical" evidence="1">
    <location>
        <begin position="12"/>
        <end position="30"/>
    </location>
</feature>
<reference evidence="2" key="1">
    <citation type="submission" date="2021-02" db="EMBL/GenBank/DDBJ databases">
        <authorList>
            <person name="Nowell W R."/>
        </authorList>
    </citation>
    <scope>NUCLEOTIDE SEQUENCE</scope>
</reference>
<keyword evidence="1" id="KW-1133">Transmembrane helix</keyword>
<evidence type="ECO:0000256" key="1">
    <source>
        <dbReference type="SAM" id="Phobius"/>
    </source>
</evidence>
<keyword evidence="1" id="KW-0472">Membrane</keyword>
<organism evidence="2 3">
    <name type="scientific">Rotaria socialis</name>
    <dbReference type="NCBI Taxonomy" id="392032"/>
    <lineage>
        <taxon>Eukaryota</taxon>
        <taxon>Metazoa</taxon>
        <taxon>Spiralia</taxon>
        <taxon>Gnathifera</taxon>
        <taxon>Rotifera</taxon>
        <taxon>Eurotatoria</taxon>
        <taxon>Bdelloidea</taxon>
        <taxon>Philodinida</taxon>
        <taxon>Philodinidae</taxon>
        <taxon>Rotaria</taxon>
    </lineage>
</organism>
<sequence length="153" mass="17670">MATFKKLKESKITTMLSLLMNFVLLAYIGTKYSKPCNEFSARGTHTPNVVPFLENFDQFERLQADDLSGNLLSIKDFKDEIYEWDVYNEDDNDYQTETISRTNTLNIDRSVRTTTDDVSSMKKNISFNHATSSDVTEKRFDLQQTSFATNPTY</sequence>
<evidence type="ECO:0000313" key="3">
    <source>
        <dbReference type="Proteomes" id="UP000663833"/>
    </source>
</evidence>